<evidence type="ECO:0000313" key="3">
    <source>
        <dbReference type="Proteomes" id="UP000654913"/>
    </source>
</evidence>
<dbReference type="KEGG" id="apuu:APUU_11577A"/>
<dbReference type="GeneID" id="64968754"/>
<name>A0A7R7XDM2_9EURO</name>
<feature type="compositionally biased region" description="Basic and acidic residues" evidence="1">
    <location>
        <begin position="107"/>
        <end position="118"/>
    </location>
</feature>
<keyword evidence="3" id="KW-1185">Reference proteome</keyword>
<dbReference type="AlphaFoldDB" id="A0A7R7XDM2"/>
<evidence type="ECO:0000256" key="1">
    <source>
        <dbReference type="SAM" id="MobiDB-lite"/>
    </source>
</evidence>
<feature type="region of interest" description="Disordered" evidence="1">
    <location>
        <begin position="169"/>
        <end position="231"/>
    </location>
</feature>
<dbReference type="RefSeq" id="XP_041550943.1">
    <property type="nucleotide sequence ID" value="XM_041697682.1"/>
</dbReference>
<accession>A0A7R7XDM2</accession>
<reference evidence="2" key="2">
    <citation type="submission" date="2021-02" db="EMBL/GenBank/DDBJ databases">
        <title>Aspergillus puulaauensis MK2 genome sequence.</title>
        <authorList>
            <person name="Futagami T."/>
            <person name="Mori K."/>
            <person name="Kadooka C."/>
            <person name="Tanaka T."/>
        </authorList>
    </citation>
    <scope>NUCLEOTIDE SEQUENCE</scope>
    <source>
        <strain evidence="2">MK2</strain>
    </source>
</reference>
<dbReference type="EMBL" id="AP024443">
    <property type="protein sequence ID" value="BCS18749.1"/>
    <property type="molecule type" value="Genomic_DNA"/>
</dbReference>
<feature type="compositionally biased region" description="Basic and acidic residues" evidence="1">
    <location>
        <begin position="128"/>
        <end position="137"/>
    </location>
</feature>
<feature type="region of interest" description="Disordered" evidence="1">
    <location>
        <begin position="107"/>
        <end position="139"/>
    </location>
</feature>
<organism evidence="2 3">
    <name type="scientific">Aspergillus puulaauensis</name>
    <dbReference type="NCBI Taxonomy" id="1220207"/>
    <lineage>
        <taxon>Eukaryota</taxon>
        <taxon>Fungi</taxon>
        <taxon>Dikarya</taxon>
        <taxon>Ascomycota</taxon>
        <taxon>Pezizomycotina</taxon>
        <taxon>Eurotiomycetes</taxon>
        <taxon>Eurotiomycetidae</taxon>
        <taxon>Eurotiales</taxon>
        <taxon>Aspergillaceae</taxon>
        <taxon>Aspergillus</taxon>
    </lineage>
</organism>
<proteinExistence type="predicted"/>
<reference evidence="2" key="1">
    <citation type="submission" date="2021-01" db="EMBL/GenBank/DDBJ databases">
        <authorList>
            <consortium name="Aspergillus puulaauensis MK2 genome sequencing consortium"/>
            <person name="Kazuki M."/>
            <person name="Futagami T."/>
        </authorList>
    </citation>
    <scope>NUCLEOTIDE SEQUENCE</scope>
    <source>
        <strain evidence="2">MK2</strain>
    </source>
</reference>
<feature type="compositionally biased region" description="Polar residues" evidence="1">
    <location>
        <begin position="170"/>
        <end position="186"/>
    </location>
</feature>
<gene>
    <name evidence="2" type="ORF">APUU_11577A</name>
</gene>
<dbReference type="OrthoDB" id="10534051at2759"/>
<dbReference type="Proteomes" id="UP000654913">
    <property type="component" value="Chromosome 1"/>
</dbReference>
<evidence type="ECO:0000313" key="2">
    <source>
        <dbReference type="EMBL" id="BCS18749.1"/>
    </source>
</evidence>
<sequence length="231" mass="26031">MEDARNIITADGWTKFRGRAQHIFSTFPLITLHSDPGASVREWQWQFAQLLDWADSVGYDDKAQRSGVSLKDMLDENNLIDQNVIHQLARINALSVDLEITLRGPVEHKPDEKRKDEQNEGDEGDEIKEEREQKSESHSQFIAHVQHLYMTFQNAITHLFESTDELMQRATANEKSSDPSYGSSTDLKPDSESLDEFASGKSDAMGPDTGEPQLGGSMDHEASDEQEPDPE</sequence>
<protein>
    <submittedName>
        <fullName evidence="2">Uncharacterized protein</fullName>
    </submittedName>
</protein>